<dbReference type="EMBL" id="CAJVPV010015159">
    <property type="protein sequence ID" value="CAG8690242.1"/>
    <property type="molecule type" value="Genomic_DNA"/>
</dbReference>
<evidence type="ECO:0000313" key="3">
    <source>
        <dbReference type="Proteomes" id="UP000789342"/>
    </source>
</evidence>
<organism evidence="2 3">
    <name type="scientific">Acaulospora morrowiae</name>
    <dbReference type="NCBI Taxonomy" id="94023"/>
    <lineage>
        <taxon>Eukaryota</taxon>
        <taxon>Fungi</taxon>
        <taxon>Fungi incertae sedis</taxon>
        <taxon>Mucoromycota</taxon>
        <taxon>Glomeromycotina</taxon>
        <taxon>Glomeromycetes</taxon>
        <taxon>Diversisporales</taxon>
        <taxon>Acaulosporaceae</taxon>
        <taxon>Acaulospora</taxon>
    </lineage>
</organism>
<name>A0A9N9EQJ5_9GLOM</name>
<dbReference type="AlphaFoldDB" id="A0A9N9EQJ5"/>
<proteinExistence type="predicted"/>
<keyword evidence="3" id="KW-1185">Reference proteome</keyword>
<reference evidence="2" key="1">
    <citation type="submission" date="2021-06" db="EMBL/GenBank/DDBJ databases">
        <authorList>
            <person name="Kallberg Y."/>
            <person name="Tangrot J."/>
            <person name="Rosling A."/>
        </authorList>
    </citation>
    <scope>NUCLEOTIDE SEQUENCE</scope>
    <source>
        <strain evidence="2">CL551</strain>
    </source>
</reference>
<feature type="non-terminal residue" evidence="2">
    <location>
        <position position="46"/>
    </location>
</feature>
<accession>A0A9N9EQJ5</accession>
<sequence length="46" mass="5109">KNAETEATSSSIVKTTVPETTDSSSIIQNPKETTQEPRDKELWSDE</sequence>
<feature type="region of interest" description="Disordered" evidence="1">
    <location>
        <begin position="1"/>
        <end position="46"/>
    </location>
</feature>
<feature type="non-terminal residue" evidence="2">
    <location>
        <position position="1"/>
    </location>
</feature>
<evidence type="ECO:0000313" key="2">
    <source>
        <dbReference type="EMBL" id="CAG8690242.1"/>
    </source>
</evidence>
<feature type="compositionally biased region" description="Polar residues" evidence="1">
    <location>
        <begin position="1"/>
        <end position="32"/>
    </location>
</feature>
<comment type="caution">
    <text evidence="2">The sequence shown here is derived from an EMBL/GenBank/DDBJ whole genome shotgun (WGS) entry which is preliminary data.</text>
</comment>
<protein>
    <submittedName>
        <fullName evidence="2">1599_t:CDS:1</fullName>
    </submittedName>
</protein>
<gene>
    <name evidence="2" type="ORF">AMORRO_LOCUS11605</name>
</gene>
<feature type="compositionally biased region" description="Basic and acidic residues" evidence="1">
    <location>
        <begin position="33"/>
        <end position="46"/>
    </location>
</feature>
<dbReference type="Proteomes" id="UP000789342">
    <property type="component" value="Unassembled WGS sequence"/>
</dbReference>
<evidence type="ECO:0000256" key="1">
    <source>
        <dbReference type="SAM" id="MobiDB-lite"/>
    </source>
</evidence>